<keyword evidence="3" id="KW-0539">Nucleus</keyword>
<dbReference type="GO" id="GO:0010792">
    <property type="term" value="P:DNA double-strand break processing involved in repair via single-strand annealing"/>
    <property type="evidence" value="ECO:0007669"/>
    <property type="project" value="TreeGrafter"/>
</dbReference>
<evidence type="ECO:0000313" key="6">
    <source>
        <dbReference type="EMBL" id="EFX02893.1"/>
    </source>
</evidence>
<dbReference type="HOGENOM" id="CLU_018738_0_0_1"/>
<dbReference type="GO" id="GO:0005634">
    <property type="term" value="C:nucleus"/>
    <property type="evidence" value="ECO:0007669"/>
    <property type="project" value="UniProtKB-SubCell"/>
</dbReference>
<feature type="region of interest" description="Disordered" evidence="4">
    <location>
        <begin position="433"/>
        <end position="478"/>
    </location>
</feature>
<dbReference type="PANTHER" id="PTHR15107:SF0">
    <property type="entry name" value="DNA ENDONUCLEASE ACTIVATOR CTP1 C-TERMINAL DOMAIN-CONTAINING PROTEIN"/>
    <property type="match status" value="1"/>
</dbReference>
<evidence type="ECO:0000256" key="2">
    <source>
        <dbReference type="ARBA" id="ARBA00022763"/>
    </source>
</evidence>
<feature type="compositionally biased region" description="Polar residues" evidence="4">
    <location>
        <begin position="349"/>
        <end position="364"/>
    </location>
</feature>
<dbReference type="PANTHER" id="PTHR15107">
    <property type="entry name" value="RETINOBLASTOMA BINDING PROTEIN 8"/>
    <property type="match status" value="1"/>
</dbReference>
<name>F0XGB0_GROCL</name>
<dbReference type="STRING" id="655863.F0XGB0"/>
<feature type="region of interest" description="Disordered" evidence="4">
    <location>
        <begin position="329"/>
        <end position="397"/>
    </location>
</feature>
<evidence type="ECO:0000256" key="4">
    <source>
        <dbReference type="SAM" id="MobiDB-lite"/>
    </source>
</evidence>
<dbReference type="eggNOG" id="ENOG502S92Z">
    <property type="taxonomic scope" value="Eukaryota"/>
</dbReference>
<comment type="subcellular location">
    <subcellularLocation>
        <location evidence="1">Nucleus</location>
    </subcellularLocation>
</comment>
<feature type="compositionally biased region" description="Basic and acidic residues" evidence="4">
    <location>
        <begin position="238"/>
        <end position="256"/>
    </location>
</feature>
<evidence type="ECO:0000256" key="3">
    <source>
        <dbReference type="ARBA" id="ARBA00023242"/>
    </source>
</evidence>
<dbReference type="InParanoid" id="F0XGB0"/>
<sequence length="678" mass="74955">MAGDDMAYNWFAAERASMFLALDEACEQMERRAREVVTVDATRQGLLFKKQLDDSKAEDAKKQLQLQAEIRALKDQVVSLTSVIKKAEAEQNVPADANTKPTGISGDGQDIEIDPAELQRDLEISQSRYRAVKKQFEIAVALARKRKTEALNWVKYADSLELKIKKLEKKKAVKSLANPATVDAANTANEAILGSTQGDPSSDDGIEPQLPVVFPYAKEAKDDVVVKKEPSSDGPEVVWERPAKRARRDAEAENTRPHTPKLYATIKKESSDYICHGSGLPIPASQESLDLDEGQLAMPTPRKRQLVYHDIPSSEADDTPTLDRNTLQSLDETDKTPRPAAQAAALTPLSVNMRRTTKGTGQDKQQLKRGVDTITEDNGGRPMTGGQMNPPSTSKSAKLHSLLNSRPVQPSPILSVPRAVVQAKNMDSLISGGFGEPPPVRTLPQKHDVTPSSRAPKGVRTDTGTTSSVTTTPKAREAGRRIITPLTEALRAAAAEHASKKGSLRGRGVDRLQLDDFKVNPAWNDGETFAFNEVVRSRTDRGNLAGCTDPQCCGKAFRAMAESELNASGPSHMSRPDSVAMMERHLGDEAFVLARMPPDEKKELWLEAKTKQLADKYGKHRHRYHRRASPPGFWDADFPTTQEEVHNRAESKRAERTAVQERYREAMRPNGRWLFRDE</sequence>
<dbReference type="Proteomes" id="UP000007796">
    <property type="component" value="Unassembled WGS sequence"/>
</dbReference>
<proteinExistence type="predicted"/>
<feature type="domain" description="DNA endonuclease activator Ctp1 C-terminal" evidence="5">
    <location>
        <begin position="530"/>
        <end position="643"/>
    </location>
</feature>
<dbReference type="AlphaFoldDB" id="F0XGB0"/>
<feature type="region of interest" description="Disordered" evidence="4">
    <location>
        <begin position="644"/>
        <end position="663"/>
    </location>
</feature>
<reference evidence="6 7" key="1">
    <citation type="journal article" date="2011" name="Proc. Natl. Acad. Sci. U.S.A.">
        <title>Genome and transcriptome analyses of the mountain pine beetle-fungal symbiont Grosmannia clavigera, a lodgepole pine pathogen.</title>
        <authorList>
            <person name="DiGuistini S."/>
            <person name="Wang Y."/>
            <person name="Liao N.Y."/>
            <person name="Taylor G."/>
            <person name="Tanguay P."/>
            <person name="Feau N."/>
            <person name="Henrissat B."/>
            <person name="Chan S.K."/>
            <person name="Hesse-Orce U."/>
            <person name="Alamouti S.M."/>
            <person name="Tsui C.K.M."/>
            <person name="Docking R.T."/>
            <person name="Levasseur A."/>
            <person name="Haridas S."/>
            <person name="Robertson G."/>
            <person name="Birol I."/>
            <person name="Holt R.A."/>
            <person name="Marra M.A."/>
            <person name="Hamelin R.C."/>
            <person name="Hirst M."/>
            <person name="Jones S.J.M."/>
            <person name="Bohlmann J."/>
            <person name="Breuil C."/>
        </authorList>
    </citation>
    <scope>NUCLEOTIDE SEQUENCE [LARGE SCALE GENOMIC DNA]</scope>
    <source>
        <strain evidence="7">kw1407 / UAMH 11150</strain>
    </source>
</reference>
<accession>F0XGB0</accession>
<dbReference type="OrthoDB" id="5801062at2759"/>
<dbReference type="InterPro" id="IPR013882">
    <property type="entry name" value="Ctp1_C"/>
</dbReference>
<evidence type="ECO:0000256" key="1">
    <source>
        <dbReference type="ARBA" id="ARBA00004123"/>
    </source>
</evidence>
<dbReference type="GO" id="GO:0003684">
    <property type="term" value="F:damaged DNA binding"/>
    <property type="evidence" value="ECO:0007669"/>
    <property type="project" value="TreeGrafter"/>
</dbReference>
<dbReference type="Pfam" id="PF08573">
    <property type="entry name" value="SAE2"/>
    <property type="match status" value="1"/>
</dbReference>
<dbReference type="EMBL" id="GL629769">
    <property type="protein sequence ID" value="EFX02893.1"/>
    <property type="molecule type" value="Genomic_DNA"/>
</dbReference>
<gene>
    <name evidence="6" type="ORF">CMQ_2822</name>
</gene>
<evidence type="ECO:0000259" key="5">
    <source>
        <dbReference type="Pfam" id="PF08573"/>
    </source>
</evidence>
<feature type="compositionally biased region" description="Low complexity" evidence="4">
    <location>
        <begin position="461"/>
        <end position="472"/>
    </location>
</feature>
<feature type="compositionally biased region" description="Polar residues" evidence="4">
    <location>
        <begin position="386"/>
        <end position="397"/>
    </location>
</feature>
<organism evidence="7">
    <name type="scientific">Grosmannia clavigera (strain kw1407 / UAMH 11150)</name>
    <name type="common">Blue stain fungus</name>
    <name type="synonym">Graphiocladiella clavigera</name>
    <dbReference type="NCBI Taxonomy" id="655863"/>
    <lineage>
        <taxon>Eukaryota</taxon>
        <taxon>Fungi</taxon>
        <taxon>Dikarya</taxon>
        <taxon>Ascomycota</taxon>
        <taxon>Pezizomycotina</taxon>
        <taxon>Sordariomycetes</taxon>
        <taxon>Sordariomycetidae</taxon>
        <taxon>Ophiostomatales</taxon>
        <taxon>Ophiostomataceae</taxon>
        <taxon>Leptographium</taxon>
    </lineage>
</organism>
<protein>
    <submittedName>
        <fullName evidence="6">DNA repair protein sae2/ctip</fullName>
    </submittedName>
</protein>
<evidence type="ECO:0000313" key="7">
    <source>
        <dbReference type="Proteomes" id="UP000007796"/>
    </source>
</evidence>
<feature type="region of interest" description="Disordered" evidence="4">
    <location>
        <begin position="224"/>
        <end position="257"/>
    </location>
</feature>
<dbReference type="RefSeq" id="XP_014172375.1">
    <property type="nucleotide sequence ID" value="XM_014316900.1"/>
</dbReference>
<keyword evidence="7" id="KW-1185">Reference proteome</keyword>
<dbReference type="InterPro" id="IPR033316">
    <property type="entry name" value="RBBP8-like"/>
</dbReference>
<keyword evidence="2" id="KW-0227">DNA damage</keyword>
<dbReference type="GeneID" id="25975854"/>